<organism evidence="3 4">
    <name type="scientific">Phenylobacterium montanum</name>
    <dbReference type="NCBI Taxonomy" id="2823693"/>
    <lineage>
        <taxon>Bacteria</taxon>
        <taxon>Pseudomonadati</taxon>
        <taxon>Pseudomonadota</taxon>
        <taxon>Alphaproteobacteria</taxon>
        <taxon>Caulobacterales</taxon>
        <taxon>Caulobacteraceae</taxon>
        <taxon>Phenylobacterium</taxon>
    </lineage>
</organism>
<proteinExistence type="predicted"/>
<keyword evidence="4" id="KW-1185">Reference proteome</keyword>
<name>A0A975FZM0_9CAUL</name>
<evidence type="ECO:0000313" key="4">
    <source>
        <dbReference type="Proteomes" id="UP000676409"/>
    </source>
</evidence>
<protein>
    <submittedName>
        <fullName evidence="3">Uncharacterized protein</fullName>
    </submittedName>
</protein>
<evidence type="ECO:0000256" key="2">
    <source>
        <dbReference type="SAM" id="Phobius"/>
    </source>
</evidence>
<dbReference type="Proteomes" id="UP000676409">
    <property type="component" value="Chromosome"/>
</dbReference>
<feature type="transmembrane region" description="Helical" evidence="2">
    <location>
        <begin position="7"/>
        <end position="29"/>
    </location>
</feature>
<accession>A0A975FZM0</accession>
<keyword evidence="2" id="KW-1133">Transmembrane helix</keyword>
<dbReference type="RefSeq" id="WP_211938436.1">
    <property type="nucleotide sequence ID" value="NZ_CP073078.1"/>
</dbReference>
<dbReference type="AlphaFoldDB" id="A0A975FZM0"/>
<dbReference type="EMBL" id="CP073078">
    <property type="protein sequence ID" value="QUD88385.1"/>
    <property type="molecule type" value="Genomic_DNA"/>
</dbReference>
<evidence type="ECO:0000313" key="3">
    <source>
        <dbReference type="EMBL" id="QUD88385.1"/>
    </source>
</evidence>
<evidence type="ECO:0000256" key="1">
    <source>
        <dbReference type="SAM" id="MobiDB-lite"/>
    </source>
</evidence>
<feature type="region of interest" description="Disordered" evidence="1">
    <location>
        <begin position="177"/>
        <end position="245"/>
    </location>
</feature>
<dbReference type="KEGG" id="caul:KCG34_00365"/>
<feature type="compositionally biased region" description="Basic and acidic residues" evidence="1">
    <location>
        <begin position="189"/>
        <end position="204"/>
    </location>
</feature>
<feature type="compositionally biased region" description="Acidic residues" evidence="1">
    <location>
        <begin position="219"/>
        <end position="230"/>
    </location>
</feature>
<keyword evidence="2" id="KW-0812">Transmembrane</keyword>
<sequence length="245" mass="27264">MHDFVRLLLLLGIIGSAATLIGASIAFWMDEPRRLTRIAWRVLGGQPDGLIIAQGRDCAAAFRVAADQILVMRDGGANALLYRLNALIGAELLVDDQVVARVARGEPRRTMDRSPKDAQQVVLSLLFDDPRHPEFVLDLWLPMDEFRRSARPPETMIKEARAWLGRAEAIMRRAQSRQMKVSDAIAESAGREPEPARPADEPRFKAKTVPPIDKIEPPAFDDECPFDIDDPAPTSEAKTEQLPLL</sequence>
<gene>
    <name evidence="3" type="ORF">KCG34_00365</name>
</gene>
<reference evidence="3" key="1">
    <citation type="submission" date="2021-04" db="EMBL/GenBank/DDBJ databases">
        <title>The complete genome sequence of Caulobacter sp. S6.</title>
        <authorList>
            <person name="Tang Y."/>
            <person name="Ouyang W."/>
            <person name="Liu Q."/>
            <person name="Huang B."/>
            <person name="Guo Z."/>
            <person name="Lei P."/>
        </authorList>
    </citation>
    <scope>NUCLEOTIDE SEQUENCE</scope>
    <source>
        <strain evidence="3">S6</strain>
    </source>
</reference>
<keyword evidence="2" id="KW-0472">Membrane</keyword>